<dbReference type="HAMAP" id="MF_01325_B">
    <property type="entry name" value="Ribosomal_uL3_B"/>
    <property type="match status" value="1"/>
</dbReference>
<dbReference type="InterPro" id="IPR019927">
    <property type="entry name" value="Ribosomal_uL3_bac/org-type"/>
</dbReference>
<dbReference type="PANTHER" id="PTHR11229:SF16">
    <property type="entry name" value="LARGE RIBOSOMAL SUBUNIT PROTEIN UL3C"/>
    <property type="match status" value="1"/>
</dbReference>
<reference evidence="8 9" key="1">
    <citation type="journal article" date="2015" name="Genome Announc.">
        <title>Expanding the biotechnology potential of lactobacilli through comparative genomics of 213 strains and associated genera.</title>
        <authorList>
            <person name="Sun Z."/>
            <person name="Harris H.M."/>
            <person name="McCann A."/>
            <person name="Guo C."/>
            <person name="Argimon S."/>
            <person name="Zhang W."/>
            <person name="Yang X."/>
            <person name="Jeffery I.B."/>
            <person name="Cooney J.C."/>
            <person name="Kagawa T.F."/>
            <person name="Liu W."/>
            <person name="Song Y."/>
            <person name="Salvetti E."/>
            <person name="Wrobel A."/>
            <person name="Rasinkangas P."/>
            <person name="Parkhill J."/>
            <person name="Rea M.C."/>
            <person name="O'Sullivan O."/>
            <person name="Ritari J."/>
            <person name="Douillard F.P."/>
            <person name="Paul Ross R."/>
            <person name="Yang R."/>
            <person name="Briner A.E."/>
            <person name="Felis G.E."/>
            <person name="de Vos W.M."/>
            <person name="Barrangou R."/>
            <person name="Klaenhammer T.R."/>
            <person name="Caufield P.W."/>
            <person name="Cui Y."/>
            <person name="Zhang H."/>
            <person name="O'Toole P.W."/>
        </authorList>
    </citation>
    <scope>NUCLEOTIDE SEQUENCE [LARGE SCALE GENOMIC DNA]</scope>
    <source>
        <strain evidence="8 9">DSM 16230</strain>
    </source>
</reference>
<keyword evidence="4 7" id="KW-0689">Ribosomal protein</keyword>
<dbReference type="Gene3D" id="3.30.160.810">
    <property type="match status" value="1"/>
</dbReference>
<evidence type="ECO:0000256" key="7">
    <source>
        <dbReference type="HAMAP-Rule" id="MF_01325"/>
    </source>
</evidence>
<dbReference type="STRING" id="1423801.FD50_GL001057"/>
<evidence type="ECO:0000313" key="8">
    <source>
        <dbReference type="EMBL" id="KRL97849.1"/>
    </source>
</evidence>
<organism evidence="8 9">
    <name type="scientific">Liquorilactobacillus satsumensis DSM 16230 = JCM 12392</name>
    <dbReference type="NCBI Taxonomy" id="1423801"/>
    <lineage>
        <taxon>Bacteria</taxon>
        <taxon>Bacillati</taxon>
        <taxon>Bacillota</taxon>
        <taxon>Bacilli</taxon>
        <taxon>Lactobacillales</taxon>
        <taxon>Lactobacillaceae</taxon>
        <taxon>Liquorilactobacillus</taxon>
    </lineage>
</organism>
<dbReference type="InterPro" id="IPR000597">
    <property type="entry name" value="Ribosomal_uL3"/>
</dbReference>
<comment type="caution">
    <text evidence="8">The sequence shown here is derived from an EMBL/GenBank/DDBJ whole genome shotgun (WGS) entry which is preliminary data.</text>
</comment>
<evidence type="ECO:0000256" key="6">
    <source>
        <dbReference type="ARBA" id="ARBA00035243"/>
    </source>
</evidence>
<dbReference type="Pfam" id="PF00297">
    <property type="entry name" value="Ribosomal_L3"/>
    <property type="match status" value="1"/>
</dbReference>
<dbReference type="AlphaFoldDB" id="A0A0R1UX47"/>
<name>A0A0R1UX47_9LACO</name>
<keyword evidence="5 7" id="KW-0687">Ribonucleoprotein</keyword>
<dbReference type="FunFam" id="3.30.160.810:FF:000002">
    <property type="entry name" value="50S ribosomal protein L3"/>
    <property type="match status" value="1"/>
</dbReference>
<evidence type="ECO:0000256" key="4">
    <source>
        <dbReference type="ARBA" id="ARBA00022980"/>
    </source>
</evidence>
<evidence type="ECO:0000256" key="1">
    <source>
        <dbReference type="ARBA" id="ARBA00006540"/>
    </source>
</evidence>
<dbReference type="GO" id="GO:0019843">
    <property type="term" value="F:rRNA binding"/>
    <property type="evidence" value="ECO:0007669"/>
    <property type="project" value="UniProtKB-UniRule"/>
</dbReference>
<dbReference type="GO" id="GO:0006412">
    <property type="term" value="P:translation"/>
    <property type="evidence" value="ECO:0007669"/>
    <property type="project" value="UniProtKB-UniRule"/>
</dbReference>
<dbReference type="Gene3D" id="2.40.30.10">
    <property type="entry name" value="Translation factors"/>
    <property type="match status" value="1"/>
</dbReference>
<dbReference type="GO" id="GO:0022625">
    <property type="term" value="C:cytosolic large ribosomal subunit"/>
    <property type="evidence" value="ECO:0007669"/>
    <property type="project" value="TreeGrafter"/>
</dbReference>
<dbReference type="EMBL" id="AZFQ01000047">
    <property type="protein sequence ID" value="KRL97849.1"/>
    <property type="molecule type" value="Genomic_DNA"/>
</dbReference>
<evidence type="ECO:0000313" key="9">
    <source>
        <dbReference type="Proteomes" id="UP000051166"/>
    </source>
</evidence>
<evidence type="ECO:0000256" key="3">
    <source>
        <dbReference type="ARBA" id="ARBA00022884"/>
    </source>
</evidence>
<keyword evidence="2 7" id="KW-0699">rRNA-binding</keyword>
<dbReference type="Proteomes" id="UP000051166">
    <property type="component" value="Unassembled WGS sequence"/>
</dbReference>
<proteinExistence type="inferred from homology"/>
<dbReference type="NCBIfam" id="TIGR03625">
    <property type="entry name" value="L3_bact"/>
    <property type="match status" value="1"/>
</dbReference>
<dbReference type="InterPro" id="IPR009000">
    <property type="entry name" value="Transl_B-barrel_sf"/>
</dbReference>
<dbReference type="PATRIC" id="fig|1423801.4.peg.1077"/>
<comment type="similarity">
    <text evidence="1 7">Belongs to the universal ribosomal protein uL3 family.</text>
</comment>
<evidence type="ECO:0000256" key="5">
    <source>
        <dbReference type="ARBA" id="ARBA00023274"/>
    </source>
</evidence>
<accession>A0A0R1UX47</accession>
<comment type="subunit">
    <text evidence="7">Part of the 50S ribosomal subunit. Forms a cluster with proteins L14 and L19.</text>
</comment>
<dbReference type="FunFam" id="2.40.30.10:FF:000004">
    <property type="entry name" value="50S ribosomal protein L3"/>
    <property type="match status" value="1"/>
</dbReference>
<dbReference type="GO" id="GO:0003735">
    <property type="term" value="F:structural constituent of ribosome"/>
    <property type="evidence" value="ECO:0007669"/>
    <property type="project" value="UniProtKB-UniRule"/>
</dbReference>
<sequence>MQTNKFIGGVLMTTKGILGKKVGMTQVFTENGELVPVTVVEVGGNVVLQVKTVENDGYEAIQLGFDDLREVLSNKPAKGHAAKAKTAPKRFIREISDVTLGDYKVGDEVKADVFEPGDIVSVTGTSKGHGFQGNIKRWGQSRGPMAHGSRYHRRPGSMGVIINRVFKGKLLPGRMGGKRVTIKNLEIVKADTENNVLLIKGNVPGANKSLVTITGNVKEK</sequence>
<evidence type="ECO:0000256" key="2">
    <source>
        <dbReference type="ARBA" id="ARBA00022730"/>
    </source>
</evidence>
<keyword evidence="3 7" id="KW-0694">RNA-binding</keyword>
<protein>
    <recommendedName>
        <fullName evidence="6 7">Large ribosomal subunit protein uL3</fullName>
    </recommendedName>
</protein>
<keyword evidence="9" id="KW-1185">Reference proteome</keyword>
<dbReference type="SUPFAM" id="SSF50447">
    <property type="entry name" value="Translation proteins"/>
    <property type="match status" value="1"/>
</dbReference>
<comment type="function">
    <text evidence="7">One of the primary rRNA binding proteins, it binds directly near the 3'-end of the 23S rRNA, where it nucleates assembly of the 50S subunit.</text>
</comment>
<gene>
    <name evidence="7" type="primary">rplC</name>
    <name evidence="8" type="ORF">FD50_GL001057</name>
</gene>
<dbReference type="PANTHER" id="PTHR11229">
    <property type="entry name" value="50S RIBOSOMAL PROTEIN L3"/>
    <property type="match status" value="1"/>
</dbReference>